<feature type="transmembrane region" description="Helical" evidence="1">
    <location>
        <begin position="196"/>
        <end position="217"/>
    </location>
</feature>
<feature type="transmembrane region" description="Helical" evidence="1">
    <location>
        <begin position="133"/>
        <end position="158"/>
    </location>
</feature>
<sequence>MSNNIGQYSDSKFSKSEVLGEEVYDTEYVPFVIKWGQRTNIGGAILSFLPALLLLFVFKIKPSLGPLTQATVAQLSASFAYYFVDPIAFFPVLGLTGTYMAFLTGNISNLRLPCAINALESAGVKPGTKKASIISTLGIASSVVVNTTMLTIGVFVGAKVIGLLPPAATAALKYLVPAIFGAVFVQLSFYDPKIGIIAISIAVVMTIIYRLGLLAFFPGDPSYVITLASVFGTIFVSKTLHSKGKL</sequence>
<dbReference type="KEGG" id="hhw:NCTC503_00242"/>
<evidence type="ECO:0000313" key="2">
    <source>
        <dbReference type="EMBL" id="VTQ82796.1"/>
    </source>
</evidence>
<evidence type="ECO:0000256" key="1">
    <source>
        <dbReference type="SAM" id="Phobius"/>
    </source>
</evidence>
<accession>A0A4U9QVU4</accession>
<dbReference type="OrthoDB" id="2052735at2"/>
<gene>
    <name evidence="2" type="ORF">NCTC503_00242</name>
</gene>
<organism evidence="2 3">
    <name type="scientific">Hathewaya histolytica</name>
    <name type="common">Clostridium histolyticum</name>
    <dbReference type="NCBI Taxonomy" id="1498"/>
    <lineage>
        <taxon>Bacteria</taxon>
        <taxon>Bacillati</taxon>
        <taxon>Bacillota</taxon>
        <taxon>Clostridia</taxon>
        <taxon>Eubacteriales</taxon>
        <taxon>Clostridiaceae</taxon>
        <taxon>Hathewaya</taxon>
    </lineage>
</organism>
<feature type="transmembrane region" description="Helical" evidence="1">
    <location>
        <begin position="41"/>
        <end position="60"/>
    </location>
</feature>
<dbReference type="Proteomes" id="UP000308489">
    <property type="component" value="Chromosome 1"/>
</dbReference>
<name>A0A4U9QVU4_HATHI</name>
<feature type="transmembrane region" description="Helical" evidence="1">
    <location>
        <begin position="223"/>
        <end position="240"/>
    </location>
</feature>
<reference evidence="2 3" key="1">
    <citation type="submission" date="2019-05" db="EMBL/GenBank/DDBJ databases">
        <authorList>
            <consortium name="Pathogen Informatics"/>
        </authorList>
    </citation>
    <scope>NUCLEOTIDE SEQUENCE [LARGE SCALE GENOMIC DNA]</scope>
    <source>
        <strain evidence="2 3">NCTC503</strain>
    </source>
</reference>
<dbReference type="AlphaFoldDB" id="A0A4U9QVU4"/>
<dbReference type="EMBL" id="LR590481">
    <property type="protein sequence ID" value="VTQ82796.1"/>
    <property type="molecule type" value="Genomic_DNA"/>
</dbReference>
<proteinExistence type="predicted"/>
<keyword evidence="1" id="KW-0812">Transmembrane</keyword>
<keyword evidence="3" id="KW-1185">Reference proteome</keyword>
<keyword evidence="1" id="KW-0472">Membrane</keyword>
<protein>
    <submittedName>
        <fullName evidence="2">Uncharacterized protein</fullName>
    </submittedName>
</protein>
<keyword evidence="1" id="KW-1133">Transmembrane helix</keyword>
<dbReference type="RefSeq" id="WP_138209065.1">
    <property type="nucleotide sequence ID" value="NZ_CBCRUQ010000010.1"/>
</dbReference>
<evidence type="ECO:0000313" key="3">
    <source>
        <dbReference type="Proteomes" id="UP000308489"/>
    </source>
</evidence>
<feature type="transmembrane region" description="Helical" evidence="1">
    <location>
        <begin position="80"/>
        <end position="102"/>
    </location>
</feature>
<feature type="transmembrane region" description="Helical" evidence="1">
    <location>
        <begin position="170"/>
        <end position="189"/>
    </location>
</feature>